<comment type="caution">
    <text evidence="2">The sequence shown here is derived from an EMBL/GenBank/DDBJ whole genome shotgun (WGS) entry which is preliminary data.</text>
</comment>
<organism evidence="2 3">
    <name type="scientific">Parelaphostrongylus tenuis</name>
    <name type="common">Meningeal worm</name>
    <dbReference type="NCBI Taxonomy" id="148309"/>
    <lineage>
        <taxon>Eukaryota</taxon>
        <taxon>Metazoa</taxon>
        <taxon>Ecdysozoa</taxon>
        <taxon>Nematoda</taxon>
        <taxon>Chromadorea</taxon>
        <taxon>Rhabditida</taxon>
        <taxon>Rhabditina</taxon>
        <taxon>Rhabditomorpha</taxon>
        <taxon>Strongyloidea</taxon>
        <taxon>Metastrongylidae</taxon>
        <taxon>Parelaphostrongylus</taxon>
    </lineage>
</organism>
<evidence type="ECO:0000256" key="1">
    <source>
        <dbReference type="SAM" id="MobiDB-lite"/>
    </source>
</evidence>
<feature type="region of interest" description="Disordered" evidence="1">
    <location>
        <begin position="1"/>
        <end position="45"/>
    </location>
</feature>
<feature type="compositionally biased region" description="Polar residues" evidence="1">
    <location>
        <begin position="18"/>
        <end position="28"/>
    </location>
</feature>
<dbReference type="Proteomes" id="UP001196413">
    <property type="component" value="Unassembled WGS sequence"/>
</dbReference>
<dbReference type="AlphaFoldDB" id="A0AAD5N105"/>
<gene>
    <name evidence="2" type="ORF">KIN20_016113</name>
</gene>
<evidence type="ECO:0000313" key="2">
    <source>
        <dbReference type="EMBL" id="KAJ1357856.1"/>
    </source>
</evidence>
<dbReference type="EMBL" id="JAHQIW010003251">
    <property type="protein sequence ID" value="KAJ1357856.1"/>
    <property type="molecule type" value="Genomic_DNA"/>
</dbReference>
<reference evidence="2" key="1">
    <citation type="submission" date="2021-06" db="EMBL/GenBank/DDBJ databases">
        <title>Parelaphostrongylus tenuis whole genome reference sequence.</title>
        <authorList>
            <person name="Garwood T.J."/>
            <person name="Larsen P.A."/>
            <person name="Fountain-Jones N.M."/>
            <person name="Garbe J.R."/>
            <person name="Macchietto M.G."/>
            <person name="Kania S.A."/>
            <person name="Gerhold R.W."/>
            <person name="Richards J.E."/>
            <person name="Wolf T.M."/>
        </authorList>
    </citation>
    <scope>NUCLEOTIDE SEQUENCE</scope>
    <source>
        <strain evidence="2">MNPRO001-30</strain>
        <tissue evidence="2">Meninges</tissue>
    </source>
</reference>
<protein>
    <submittedName>
        <fullName evidence="2">Uncharacterized protein</fullName>
    </submittedName>
</protein>
<evidence type="ECO:0000313" key="3">
    <source>
        <dbReference type="Proteomes" id="UP001196413"/>
    </source>
</evidence>
<proteinExistence type="predicted"/>
<name>A0AAD5N105_PARTN</name>
<accession>A0AAD5N105</accession>
<keyword evidence="3" id="KW-1185">Reference proteome</keyword>
<sequence>MLDNRQHCAKRWMKENSETSWRTMQGNSYAKMGGNESPPGARSSYLNINGQQVIQLTDSAALD</sequence>
<feature type="compositionally biased region" description="Basic and acidic residues" evidence="1">
    <location>
        <begin position="1"/>
        <end position="17"/>
    </location>
</feature>